<feature type="compositionally biased region" description="Basic and acidic residues" evidence="1">
    <location>
        <begin position="28"/>
        <end position="38"/>
    </location>
</feature>
<accession>A0A804PLN4</accession>
<name>A0A804PLN4_MAIZE</name>
<evidence type="ECO:0000256" key="1">
    <source>
        <dbReference type="SAM" id="MobiDB-lite"/>
    </source>
</evidence>
<feature type="region of interest" description="Disordered" evidence="1">
    <location>
        <begin position="244"/>
        <end position="280"/>
    </location>
</feature>
<dbReference type="EnsemblPlants" id="Zm00001eb249740_T001">
    <property type="protein sequence ID" value="Zm00001eb249740_P001"/>
    <property type="gene ID" value="Zm00001eb249740"/>
</dbReference>
<reference evidence="2" key="3">
    <citation type="submission" date="2021-05" db="UniProtKB">
        <authorList>
            <consortium name="EnsemblPlants"/>
        </authorList>
    </citation>
    <scope>IDENTIFICATION</scope>
    <source>
        <strain evidence="2">cv. B73</strain>
    </source>
</reference>
<feature type="compositionally biased region" description="Basic residues" evidence="1">
    <location>
        <begin position="160"/>
        <end position="170"/>
    </location>
</feature>
<dbReference type="AlphaFoldDB" id="A0A804PLN4"/>
<evidence type="ECO:0000313" key="3">
    <source>
        <dbReference type="Proteomes" id="UP000007305"/>
    </source>
</evidence>
<dbReference type="Proteomes" id="UP000007305">
    <property type="component" value="Chromosome 5"/>
</dbReference>
<dbReference type="InParanoid" id="A0A804PLN4"/>
<evidence type="ECO:0000313" key="2">
    <source>
        <dbReference type="EnsemblPlants" id="Zm00001eb249740_P001"/>
    </source>
</evidence>
<protein>
    <submittedName>
        <fullName evidence="2">Uncharacterized protein</fullName>
    </submittedName>
</protein>
<proteinExistence type="predicted"/>
<feature type="region of interest" description="Disordered" evidence="1">
    <location>
        <begin position="81"/>
        <end position="224"/>
    </location>
</feature>
<organism evidence="2 3">
    <name type="scientific">Zea mays</name>
    <name type="common">Maize</name>
    <dbReference type="NCBI Taxonomy" id="4577"/>
    <lineage>
        <taxon>Eukaryota</taxon>
        <taxon>Viridiplantae</taxon>
        <taxon>Streptophyta</taxon>
        <taxon>Embryophyta</taxon>
        <taxon>Tracheophyta</taxon>
        <taxon>Spermatophyta</taxon>
        <taxon>Magnoliopsida</taxon>
        <taxon>Liliopsida</taxon>
        <taxon>Poales</taxon>
        <taxon>Poaceae</taxon>
        <taxon>PACMAD clade</taxon>
        <taxon>Panicoideae</taxon>
        <taxon>Andropogonodae</taxon>
        <taxon>Andropogoneae</taxon>
        <taxon>Tripsacinae</taxon>
        <taxon>Zea</taxon>
    </lineage>
</organism>
<reference evidence="2" key="2">
    <citation type="submission" date="2019-07" db="EMBL/GenBank/DDBJ databases">
        <authorList>
            <person name="Seetharam A."/>
            <person name="Woodhouse M."/>
            <person name="Cannon E."/>
        </authorList>
    </citation>
    <scope>NUCLEOTIDE SEQUENCE [LARGE SCALE GENOMIC DNA]</scope>
    <source>
        <strain evidence="2">cv. B73</strain>
    </source>
</reference>
<feature type="compositionally biased region" description="Low complexity" evidence="1">
    <location>
        <begin position="171"/>
        <end position="186"/>
    </location>
</feature>
<sequence>MSPRQAIACCHLLPSTDAPTHQPQPSEPQRRSSTSERPKKAKARVPAWGERSKDGTLDRVGVAPAGVTAVRLQASMAFVAGPPTTRRNARSQPALPTPQAETRGGEINLAGEAQDPAPSPTTMTHHLQKAPLAAADPPTPPIQAPRYKHKRATPPPQRAGRVRGRQRRRPATAMATRARALPPRASRTSHHGCGHKATCPCQQGGAADGDQPLDPASQPADPAFPAADQVAGHLQEEGGVEWVEEGREMSERAVPPPPSSLLVELPASCSGDGGGEDRRRWVRSMGSRPCRPEEDDVRAGKKLGYYCEFLEHSISMNTEVKSVLLR</sequence>
<feature type="compositionally biased region" description="Low complexity" evidence="1">
    <location>
        <begin position="214"/>
        <end position="224"/>
    </location>
</feature>
<dbReference type="Gramene" id="Zm00001eb249740_T001">
    <property type="protein sequence ID" value="Zm00001eb249740_P001"/>
    <property type="gene ID" value="Zm00001eb249740"/>
</dbReference>
<reference evidence="3" key="1">
    <citation type="journal article" date="2009" name="Science">
        <title>The B73 maize genome: complexity, diversity, and dynamics.</title>
        <authorList>
            <person name="Schnable P.S."/>
            <person name="Ware D."/>
            <person name="Fulton R.S."/>
            <person name="Stein J.C."/>
            <person name="Wei F."/>
            <person name="Pasternak S."/>
            <person name="Liang C."/>
            <person name="Zhang J."/>
            <person name="Fulton L."/>
            <person name="Graves T.A."/>
            <person name="Minx P."/>
            <person name="Reily A.D."/>
            <person name="Courtney L."/>
            <person name="Kruchowski S.S."/>
            <person name="Tomlinson C."/>
            <person name="Strong C."/>
            <person name="Delehaunty K."/>
            <person name="Fronick C."/>
            <person name="Courtney B."/>
            <person name="Rock S.M."/>
            <person name="Belter E."/>
            <person name="Du F."/>
            <person name="Kim K."/>
            <person name="Abbott R.M."/>
            <person name="Cotton M."/>
            <person name="Levy A."/>
            <person name="Marchetto P."/>
            <person name="Ochoa K."/>
            <person name="Jackson S.M."/>
            <person name="Gillam B."/>
            <person name="Chen W."/>
            <person name="Yan L."/>
            <person name="Higginbotham J."/>
            <person name="Cardenas M."/>
            <person name="Waligorski J."/>
            <person name="Applebaum E."/>
            <person name="Phelps L."/>
            <person name="Falcone J."/>
            <person name="Kanchi K."/>
            <person name="Thane T."/>
            <person name="Scimone A."/>
            <person name="Thane N."/>
            <person name="Henke J."/>
            <person name="Wang T."/>
            <person name="Ruppert J."/>
            <person name="Shah N."/>
            <person name="Rotter K."/>
            <person name="Hodges J."/>
            <person name="Ingenthron E."/>
            <person name="Cordes M."/>
            <person name="Kohlberg S."/>
            <person name="Sgro J."/>
            <person name="Delgado B."/>
            <person name="Mead K."/>
            <person name="Chinwalla A."/>
            <person name="Leonard S."/>
            <person name="Crouse K."/>
            <person name="Collura K."/>
            <person name="Kudrna D."/>
            <person name="Currie J."/>
            <person name="He R."/>
            <person name="Angelova A."/>
            <person name="Rajasekar S."/>
            <person name="Mueller T."/>
            <person name="Lomeli R."/>
            <person name="Scara G."/>
            <person name="Ko A."/>
            <person name="Delaney K."/>
            <person name="Wissotski M."/>
            <person name="Lopez G."/>
            <person name="Campos D."/>
            <person name="Braidotti M."/>
            <person name="Ashley E."/>
            <person name="Golser W."/>
            <person name="Kim H."/>
            <person name="Lee S."/>
            <person name="Lin J."/>
            <person name="Dujmic Z."/>
            <person name="Kim W."/>
            <person name="Talag J."/>
            <person name="Zuccolo A."/>
            <person name="Fan C."/>
            <person name="Sebastian A."/>
            <person name="Kramer M."/>
            <person name="Spiegel L."/>
            <person name="Nascimento L."/>
            <person name="Zutavern T."/>
            <person name="Miller B."/>
            <person name="Ambroise C."/>
            <person name="Muller S."/>
            <person name="Spooner W."/>
            <person name="Narechania A."/>
            <person name="Ren L."/>
            <person name="Wei S."/>
            <person name="Kumari S."/>
            <person name="Faga B."/>
            <person name="Levy M.J."/>
            <person name="McMahan L."/>
            <person name="Van Buren P."/>
            <person name="Vaughn M.W."/>
            <person name="Ying K."/>
            <person name="Yeh C.-T."/>
            <person name="Emrich S.J."/>
            <person name="Jia Y."/>
            <person name="Kalyanaraman A."/>
            <person name="Hsia A.-P."/>
            <person name="Barbazuk W.B."/>
            <person name="Baucom R.S."/>
            <person name="Brutnell T.P."/>
            <person name="Carpita N.C."/>
            <person name="Chaparro C."/>
            <person name="Chia J.-M."/>
            <person name="Deragon J.-M."/>
            <person name="Estill J.C."/>
            <person name="Fu Y."/>
            <person name="Jeddeloh J.A."/>
            <person name="Han Y."/>
            <person name="Lee H."/>
            <person name="Li P."/>
            <person name="Lisch D.R."/>
            <person name="Liu S."/>
            <person name="Liu Z."/>
            <person name="Nagel D.H."/>
            <person name="McCann M.C."/>
            <person name="SanMiguel P."/>
            <person name="Myers A.M."/>
            <person name="Nettleton D."/>
            <person name="Nguyen J."/>
            <person name="Penning B.W."/>
            <person name="Ponnala L."/>
            <person name="Schneider K.L."/>
            <person name="Schwartz D.C."/>
            <person name="Sharma A."/>
            <person name="Soderlund C."/>
            <person name="Springer N.M."/>
            <person name="Sun Q."/>
            <person name="Wang H."/>
            <person name="Waterman M."/>
            <person name="Westerman R."/>
            <person name="Wolfgruber T.K."/>
            <person name="Yang L."/>
            <person name="Yu Y."/>
            <person name="Zhang L."/>
            <person name="Zhou S."/>
            <person name="Zhu Q."/>
            <person name="Bennetzen J.L."/>
            <person name="Dawe R.K."/>
            <person name="Jiang J."/>
            <person name="Jiang N."/>
            <person name="Presting G.G."/>
            <person name="Wessler S.R."/>
            <person name="Aluru S."/>
            <person name="Martienssen R.A."/>
            <person name="Clifton S.W."/>
            <person name="McCombie W.R."/>
            <person name="Wing R.A."/>
            <person name="Wilson R.K."/>
        </authorList>
    </citation>
    <scope>NUCLEOTIDE SEQUENCE [LARGE SCALE GENOMIC DNA]</scope>
    <source>
        <strain evidence="3">cv. B73</strain>
    </source>
</reference>
<keyword evidence="3" id="KW-1185">Reference proteome</keyword>
<feature type="region of interest" description="Disordered" evidence="1">
    <location>
        <begin position="12"/>
        <end position="59"/>
    </location>
</feature>